<comment type="caution">
    <text evidence="16">The sequence shown here is derived from an EMBL/GenBank/DDBJ whole genome shotgun (WGS) entry which is preliminary data.</text>
</comment>
<evidence type="ECO:0000256" key="10">
    <source>
        <dbReference type="ARBA" id="ARBA00023004"/>
    </source>
</evidence>
<evidence type="ECO:0000256" key="4">
    <source>
        <dbReference type="ARBA" id="ARBA00022475"/>
    </source>
</evidence>
<protein>
    <submittedName>
        <fullName evidence="16">Cytochrome C552</fullName>
    </submittedName>
</protein>
<feature type="transmembrane region" description="Helical" evidence="14">
    <location>
        <begin position="16"/>
        <end position="39"/>
    </location>
</feature>
<dbReference type="EMBL" id="PKUN01000006">
    <property type="protein sequence ID" value="PLX62327.1"/>
    <property type="molecule type" value="Genomic_DNA"/>
</dbReference>
<evidence type="ECO:0000256" key="6">
    <source>
        <dbReference type="ARBA" id="ARBA00022692"/>
    </source>
</evidence>
<evidence type="ECO:0000256" key="8">
    <source>
        <dbReference type="ARBA" id="ARBA00022982"/>
    </source>
</evidence>
<dbReference type="Proteomes" id="UP000235015">
    <property type="component" value="Unassembled WGS sequence"/>
</dbReference>
<dbReference type="GO" id="GO:0009061">
    <property type="term" value="P:anaerobic respiration"/>
    <property type="evidence" value="ECO:0007669"/>
    <property type="project" value="TreeGrafter"/>
</dbReference>
<evidence type="ECO:0000256" key="14">
    <source>
        <dbReference type="SAM" id="Phobius"/>
    </source>
</evidence>
<comment type="subcellular location">
    <subcellularLocation>
        <location evidence="1">Cell membrane</location>
        <topology evidence="1">Single-pass membrane protein</topology>
    </subcellularLocation>
</comment>
<dbReference type="Gene3D" id="1.10.3820.10">
    <property type="entry name" value="Di-heme elbow motif domain"/>
    <property type="match status" value="1"/>
</dbReference>
<dbReference type="InterPro" id="IPR038266">
    <property type="entry name" value="NapC/NirT_cytc_sf"/>
</dbReference>
<evidence type="ECO:0000256" key="2">
    <source>
        <dbReference type="ARBA" id="ARBA00007395"/>
    </source>
</evidence>
<evidence type="ECO:0000256" key="13">
    <source>
        <dbReference type="SAM" id="MobiDB-lite"/>
    </source>
</evidence>
<keyword evidence="11 14" id="KW-0472">Membrane</keyword>
<dbReference type="SMART" id="SM00887">
    <property type="entry name" value="EB_dh"/>
    <property type="match status" value="2"/>
</dbReference>
<dbReference type="InterPro" id="IPR005126">
    <property type="entry name" value="NapC/NirT_cyt_c_N"/>
</dbReference>
<evidence type="ECO:0000256" key="1">
    <source>
        <dbReference type="ARBA" id="ARBA00004162"/>
    </source>
</evidence>
<dbReference type="GO" id="GO:0009055">
    <property type="term" value="F:electron transfer activity"/>
    <property type="evidence" value="ECO:0007669"/>
    <property type="project" value="TreeGrafter"/>
</dbReference>
<dbReference type="SUPFAM" id="SSF48695">
    <property type="entry name" value="Multiheme cytochromes"/>
    <property type="match status" value="1"/>
</dbReference>
<keyword evidence="10" id="KW-0408">Iron</keyword>
<dbReference type="InterPro" id="IPR019020">
    <property type="entry name" value="Cyt-c552/DMSO_Rdtase_haem-bd"/>
</dbReference>
<evidence type="ECO:0000256" key="9">
    <source>
        <dbReference type="ARBA" id="ARBA00022989"/>
    </source>
</evidence>
<keyword evidence="7" id="KW-0479">Metal-binding</keyword>
<dbReference type="InterPro" id="IPR036280">
    <property type="entry name" value="Multihaem_cyt_sf"/>
</dbReference>
<gene>
    <name evidence="16" type="ORF">C0630_06740</name>
</gene>
<dbReference type="RefSeq" id="WP_273438458.1">
    <property type="nucleotide sequence ID" value="NZ_PKUN01000006.1"/>
</dbReference>
<organism evidence="16 17">
    <name type="scientific">Sedimenticola selenatireducens</name>
    <dbReference type="NCBI Taxonomy" id="191960"/>
    <lineage>
        <taxon>Bacteria</taxon>
        <taxon>Pseudomonadati</taxon>
        <taxon>Pseudomonadota</taxon>
        <taxon>Gammaproteobacteria</taxon>
        <taxon>Chromatiales</taxon>
        <taxon>Sedimenticolaceae</taxon>
        <taxon>Sedimenticola</taxon>
    </lineage>
</organism>
<keyword evidence="8" id="KW-0249">Electron transport</keyword>
<keyword evidence="4" id="KW-1003">Cell membrane</keyword>
<dbReference type="FunFam" id="1.10.3820.10:FF:000001">
    <property type="entry name" value="Cytochrome c-type protein"/>
    <property type="match status" value="1"/>
</dbReference>
<feature type="domain" description="Cytochrome c-552/DMSO reductase-like haem-binding" evidence="15">
    <location>
        <begin position="281"/>
        <end position="578"/>
    </location>
</feature>
<evidence type="ECO:0000256" key="12">
    <source>
        <dbReference type="SAM" id="Coils"/>
    </source>
</evidence>
<evidence type="ECO:0000259" key="15">
    <source>
        <dbReference type="SMART" id="SM00887"/>
    </source>
</evidence>
<feature type="domain" description="Cytochrome c-552/DMSO reductase-like haem-binding" evidence="15">
    <location>
        <begin position="624"/>
        <end position="921"/>
    </location>
</feature>
<feature type="coiled-coil region" evidence="12">
    <location>
        <begin position="218"/>
        <end position="254"/>
    </location>
</feature>
<dbReference type="AlphaFoldDB" id="A0A2N6CYC9"/>
<evidence type="ECO:0000256" key="7">
    <source>
        <dbReference type="ARBA" id="ARBA00022723"/>
    </source>
</evidence>
<evidence type="ECO:0000256" key="11">
    <source>
        <dbReference type="ARBA" id="ARBA00023136"/>
    </source>
</evidence>
<keyword evidence="9 14" id="KW-1133">Transmembrane helix</keyword>
<evidence type="ECO:0000256" key="5">
    <source>
        <dbReference type="ARBA" id="ARBA00022617"/>
    </source>
</evidence>
<keyword evidence="6 14" id="KW-0812">Transmembrane</keyword>
<dbReference type="GO" id="GO:0005886">
    <property type="term" value="C:plasma membrane"/>
    <property type="evidence" value="ECO:0007669"/>
    <property type="project" value="UniProtKB-SubCell"/>
</dbReference>
<evidence type="ECO:0000313" key="16">
    <source>
        <dbReference type="EMBL" id="PLX62327.1"/>
    </source>
</evidence>
<accession>A0A2N6CYC9</accession>
<sequence>MAVQESKKPGLMSRRIILGTTVAGALLFFIVGIIFWGGFNTAMEATNNLYFCISCHEMEENVYEEYKPTIHYSNRTGVRATCPDCHVPDPWVHKMVRKIQASNEVYHKIMGTVDTPEKFDQQRLTMAKRVWNTMKKTDSRECRNCHNFESMNPEFQRPRARNQHMNAFETGQTCIDCHKGIAHKPVRNLLTDEELEKLEAPNPDFIRPVPEIFAEGLKRVEAKEAAAAEAEKAEKEKEREAKLAAKKAEQARIEAAVTAALAGQSAGAAGKTGAAPATGVGIDWSDVPGRKITLFYPGETSMEWVMTGKDHGGARPFLNGGDRCVTCHDKETADMGKKMVTGEKAESTPIPGKRGSIPVNIQAAHDGSNLFLRFEWEDTEHTPVPFVEGGKMDPANPMKLAIMLGTDDVEFADRAGCWQTCHEDARTMPDAPDADTLASNDVAKTLDLKAGVTKYLKESRSSIEVQGRRGKKRGGWDKLKSSDEVAAALKANQFMDLLRYQSGTETTEDGYILEQRYMQGGQGFQANARKEGNNWVVEMKRKLQSDQPGDINIDAGKLYNFGFAIHDDYSNARFHHVSLGYKLGLDNEAAEVNAGKREAKSVAAAAPTKAAATSSKAATGSAIEVDWSKAGSRDITLFYPGETSMEWVMTGKDHGGARPFLKGGDRCVTCHDKETADMGQKMVSGEKAESSPIPGKRGSIPVTVESTHDSENLYLRFSWPEGEHAPVPFAEGGKMDPENPMKLALMLATDDVEFADRAGCWQTCHEDANSMPDRPEADAIAASDTAKVLDLKAGVTKYLKESRSSIEVQGRRGKKRGGWDKLKSSDDIKAAMDAHQFMDILRFKSGKGETEDGYILEQRMMTGGQGFEVNAAQEAGNWVVTLKRKLKSDKAGDISLDTDKVYNFGFAIHDDFSNARFHHVSLGYKLGFDNDSDGVEINAIKQ</sequence>
<keyword evidence="12" id="KW-0175">Coiled coil</keyword>
<reference evidence="16 17" key="1">
    <citation type="submission" date="2017-11" db="EMBL/GenBank/DDBJ databases">
        <title>Genome-resolved metagenomics identifies genetic mobility, metabolic interactions, and unexpected diversity in perchlorate-reducing communities.</title>
        <authorList>
            <person name="Barnum T.P."/>
            <person name="Figueroa I.A."/>
            <person name="Carlstrom C.I."/>
            <person name="Lucas L.N."/>
            <person name="Engelbrektson A.L."/>
            <person name="Coates J.D."/>
        </authorList>
    </citation>
    <scope>NUCLEOTIDE SEQUENCE [LARGE SCALE GENOMIC DNA]</scope>
    <source>
        <strain evidence="16">BM301</strain>
    </source>
</reference>
<dbReference type="PANTHER" id="PTHR30333">
    <property type="entry name" value="CYTOCHROME C-TYPE PROTEIN"/>
    <property type="match status" value="1"/>
</dbReference>
<keyword evidence="5" id="KW-0349">Heme</keyword>
<dbReference type="GO" id="GO:0046872">
    <property type="term" value="F:metal ion binding"/>
    <property type="evidence" value="ECO:0007669"/>
    <property type="project" value="UniProtKB-KW"/>
</dbReference>
<feature type="region of interest" description="Disordered" evidence="13">
    <location>
        <begin position="678"/>
        <end position="703"/>
    </location>
</feature>
<evidence type="ECO:0000256" key="3">
    <source>
        <dbReference type="ARBA" id="ARBA00022448"/>
    </source>
</evidence>
<evidence type="ECO:0000313" key="17">
    <source>
        <dbReference type="Proteomes" id="UP000235015"/>
    </source>
</evidence>
<dbReference type="Pfam" id="PF03264">
    <property type="entry name" value="Cytochrom_NNT"/>
    <property type="match status" value="1"/>
</dbReference>
<dbReference type="Gene3D" id="2.60.40.1190">
    <property type="match status" value="2"/>
</dbReference>
<comment type="similarity">
    <text evidence="2">Belongs to the NapC/NirT/NrfH family.</text>
</comment>
<dbReference type="STRING" id="1111735.GCA_000428045_02962"/>
<dbReference type="InterPro" id="IPR051174">
    <property type="entry name" value="Cytochrome_c-type_ET"/>
</dbReference>
<name>A0A2N6CYC9_9GAMM</name>
<dbReference type="PANTHER" id="PTHR30333:SF1">
    <property type="entry name" value="CYTOCHROME C-TYPE PROTEIN NAPC"/>
    <property type="match status" value="1"/>
</dbReference>
<proteinExistence type="inferred from homology"/>
<keyword evidence="3" id="KW-0813">Transport</keyword>
<dbReference type="Pfam" id="PF09459">
    <property type="entry name" value="EB_dh"/>
    <property type="match status" value="2"/>
</dbReference>
<dbReference type="GO" id="GO:0020037">
    <property type="term" value="F:heme binding"/>
    <property type="evidence" value="ECO:0007669"/>
    <property type="project" value="InterPro"/>
</dbReference>